<sequence>MFSSSVFRSGARVASRAGRRLESTAAKAAEPVAAAAPAAESGGVGVAAPLALLSLGGAAYVYLDSQSKMDAMATNLNSLQVELSGKTNSAFVFIKPHACKGKAGSVESVVEGKFKDSGIRVTDKGEITAEEIDKNMFIDNHYGAIASKAVKLKPSELNVPEKGKKQFEAAFGESWDSAVASGKVYNAKDGAEKLGIDSEGVNAEWGKLTRGKDLIKFGGGFYCGKVKDIYVMNGFYMSMRAAYCNPGEKIQWYTVSWPSDALSWEDFRGSVLGATDPSEAPKGSIRRSILDDYKKLGLASKPNTGDNGVHASASPFEALAERNNWLGKNVAEDSYGKGLIAAGVPLDVISKWSGDSQVSVEGETKEGNTMSVFDTLEDLDADTVLAKVGKISK</sequence>
<dbReference type="InterPro" id="IPR036850">
    <property type="entry name" value="NDK-like_dom_sf"/>
</dbReference>
<accession>A0A7S4ATY2</accession>
<dbReference type="AlphaFoldDB" id="A0A7S4ATY2"/>
<dbReference type="SUPFAM" id="SSF54919">
    <property type="entry name" value="Nucleoside diphosphate kinase, NDK"/>
    <property type="match status" value="1"/>
</dbReference>
<evidence type="ECO:0008006" key="2">
    <source>
        <dbReference type="Google" id="ProtNLM"/>
    </source>
</evidence>
<protein>
    <recommendedName>
        <fullName evidence="2">Nucleoside-diphosphate kinase</fullName>
    </recommendedName>
</protein>
<reference evidence="1" key="1">
    <citation type="submission" date="2021-01" db="EMBL/GenBank/DDBJ databases">
        <authorList>
            <person name="Corre E."/>
            <person name="Pelletier E."/>
            <person name="Niang G."/>
            <person name="Scheremetjew M."/>
            <person name="Finn R."/>
            <person name="Kale V."/>
            <person name="Holt S."/>
            <person name="Cochrane G."/>
            <person name="Meng A."/>
            <person name="Brown T."/>
            <person name="Cohen L."/>
        </authorList>
    </citation>
    <scope>NUCLEOTIDE SEQUENCE</scope>
    <source>
        <strain evidence="1">10249 10 AB</strain>
    </source>
</reference>
<dbReference type="EMBL" id="HBIX01029006">
    <property type="protein sequence ID" value="CAE0726761.1"/>
    <property type="molecule type" value="Transcribed_RNA"/>
</dbReference>
<name>A0A7S4ATY2_9STRA</name>
<gene>
    <name evidence="1" type="ORF">PAUS00366_LOCUS19518</name>
</gene>
<dbReference type="Gene3D" id="3.30.70.141">
    <property type="entry name" value="Nucleoside diphosphate kinase-like domain"/>
    <property type="match status" value="1"/>
</dbReference>
<evidence type="ECO:0000313" key="1">
    <source>
        <dbReference type="EMBL" id="CAE0726761.1"/>
    </source>
</evidence>
<organism evidence="1">
    <name type="scientific">Pseudo-nitzschia australis</name>
    <dbReference type="NCBI Taxonomy" id="44445"/>
    <lineage>
        <taxon>Eukaryota</taxon>
        <taxon>Sar</taxon>
        <taxon>Stramenopiles</taxon>
        <taxon>Ochrophyta</taxon>
        <taxon>Bacillariophyta</taxon>
        <taxon>Bacillariophyceae</taxon>
        <taxon>Bacillariophycidae</taxon>
        <taxon>Bacillariales</taxon>
        <taxon>Bacillariaceae</taxon>
        <taxon>Pseudo-nitzschia</taxon>
    </lineage>
</organism>
<proteinExistence type="predicted"/>